<evidence type="ECO:0000313" key="2">
    <source>
        <dbReference type="EMBL" id="MFC0523263.1"/>
    </source>
</evidence>
<organism evidence="2 3">
    <name type="scientific">Pontibacillus salicampi</name>
    <dbReference type="NCBI Taxonomy" id="1449801"/>
    <lineage>
        <taxon>Bacteria</taxon>
        <taxon>Bacillati</taxon>
        <taxon>Bacillota</taxon>
        <taxon>Bacilli</taxon>
        <taxon>Bacillales</taxon>
        <taxon>Bacillaceae</taxon>
        <taxon>Pontibacillus</taxon>
    </lineage>
</organism>
<dbReference type="Gene3D" id="3.40.50.1820">
    <property type="entry name" value="alpha/beta hydrolase"/>
    <property type="match status" value="1"/>
</dbReference>
<comment type="caution">
    <text evidence="2">The sequence shown here is derived from an EMBL/GenBank/DDBJ whole genome shotgun (WGS) entry which is preliminary data.</text>
</comment>
<feature type="domain" description="Serine aminopeptidase S33" evidence="1">
    <location>
        <begin position="27"/>
        <end position="239"/>
    </location>
</feature>
<dbReference type="RefSeq" id="WP_377345808.1">
    <property type="nucleotide sequence ID" value="NZ_JBHLTP010000003.1"/>
</dbReference>
<name>A0ABV6LLR8_9BACI</name>
<evidence type="ECO:0000259" key="1">
    <source>
        <dbReference type="Pfam" id="PF12146"/>
    </source>
</evidence>
<dbReference type="Proteomes" id="UP001589836">
    <property type="component" value="Unassembled WGS sequence"/>
</dbReference>
<dbReference type="SUPFAM" id="SSF53474">
    <property type="entry name" value="alpha/beta-Hydrolases"/>
    <property type="match status" value="1"/>
</dbReference>
<reference evidence="2 3" key="1">
    <citation type="submission" date="2024-09" db="EMBL/GenBank/DDBJ databases">
        <authorList>
            <person name="Sun Q."/>
            <person name="Mori K."/>
        </authorList>
    </citation>
    <scope>NUCLEOTIDE SEQUENCE [LARGE SCALE GENOMIC DNA]</scope>
    <source>
        <strain evidence="2 3">NCAIM B.02529</strain>
    </source>
</reference>
<dbReference type="EMBL" id="JBHLTP010000003">
    <property type="protein sequence ID" value="MFC0523263.1"/>
    <property type="molecule type" value="Genomic_DNA"/>
</dbReference>
<dbReference type="InterPro" id="IPR029058">
    <property type="entry name" value="AB_hydrolase_fold"/>
</dbReference>
<dbReference type="GO" id="GO:0016787">
    <property type="term" value="F:hydrolase activity"/>
    <property type="evidence" value="ECO:0007669"/>
    <property type="project" value="UniProtKB-KW"/>
</dbReference>
<dbReference type="Pfam" id="PF12146">
    <property type="entry name" value="Hydrolase_4"/>
    <property type="match status" value="1"/>
</dbReference>
<proteinExistence type="predicted"/>
<dbReference type="InterPro" id="IPR022742">
    <property type="entry name" value="Hydrolase_4"/>
</dbReference>
<sequence>MQSMHVQMRDGFCVPIFLYRCPNPSASTLLLLHGITAEQRHLQKLATQLQTEMNVVVPILRGYEEGERRGDIAYNGQYDDDLLDLQDFLDKQLETKYLYWAGHSMGCANVLRMILNKTIDGDGVVFISPFFHPALPLYRIGRKTAGEENKLYRVNVLKLIWLTLCSKAGIRTWEHSKVLKVPDEFSAKTIELSYRLFTSRFSKQLKHTSIDIPILSVIGSNDEVTHPERLTKWWGKFAAQTCEIIPEEDHNTILFSPHTVERIRKWVQRN</sequence>
<evidence type="ECO:0000313" key="3">
    <source>
        <dbReference type="Proteomes" id="UP001589836"/>
    </source>
</evidence>
<keyword evidence="3" id="KW-1185">Reference proteome</keyword>
<accession>A0ABV6LLR8</accession>
<keyword evidence="2" id="KW-0378">Hydrolase</keyword>
<gene>
    <name evidence="2" type="ORF">ACFFGV_06590</name>
</gene>
<protein>
    <submittedName>
        <fullName evidence="2">Alpha/beta fold hydrolase</fullName>
    </submittedName>
</protein>